<dbReference type="GO" id="GO:0016810">
    <property type="term" value="F:hydrolase activity, acting on carbon-nitrogen (but not peptide) bonds"/>
    <property type="evidence" value="ECO:0007669"/>
    <property type="project" value="InterPro"/>
</dbReference>
<feature type="domain" description="NodB homology" evidence="2">
    <location>
        <begin position="71"/>
        <end position="251"/>
    </location>
</feature>
<feature type="compositionally biased region" description="Pro residues" evidence="1">
    <location>
        <begin position="31"/>
        <end position="43"/>
    </location>
</feature>
<dbReference type="SUPFAM" id="SSF88713">
    <property type="entry name" value="Glycoside hydrolase/deacetylase"/>
    <property type="match status" value="1"/>
</dbReference>
<evidence type="ECO:0000256" key="1">
    <source>
        <dbReference type="SAM" id="MobiDB-lite"/>
    </source>
</evidence>
<organism evidence="3 4">
    <name type="scientific">Actinoplanes nipponensis</name>
    <dbReference type="NCBI Taxonomy" id="135950"/>
    <lineage>
        <taxon>Bacteria</taxon>
        <taxon>Bacillati</taxon>
        <taxon>Actinomycetota</taxon>
        <taxon>Actinomycetes</taxon>
        <taxon>Micromonosporales</taxon>
        <taxon>Micromonosporaceae</taxon>
        <taxon>Actinoplanes</taxon>
    </lineage>
</organism>
<gene>
    <name evidence="3" type="primary">nodB</name>
    <name evidence="3" type="ORF">Ani05nite_43490</name>
</gene>
<feature type="region of interest" description="Disordered" evidence="1">
    <location>
        <begin position="1"/>
        <end position="46"/>
    </location>
</feature>
<dbReference type="Pfam" id="PF01522">
    <property type="entry name" value="Polysacc_deac_1"/>
    <property type="match status" value="1"/>
</dbReference>
<dbReference type="InterPro" id="IPR011330">
    <property type="entry name" value="Glyco_hydro/deAcase_b/a-brl"/>
</dbReference>
<comment type="caution">
    <text evidence="3">The sequence shown here is derived from an EMBL/GenBank/DDBJ whole genome shotgun (WGS) entry which is preliminary data.</text>
</comment>
<evidence type="ECO:0000259" key="2">
    <source>
        <dbReference type="PROSITE" id="PS51677"/>
    </source>
</evidence>
<name>A0A919JK50_9ACTN</name>
<accession>A0A919JK50</accession>
<reference evidence="3" key="1">
    <citation type="submission" date="2021-01" db="EMBL/GenBank/DDBJ databases">
        <title>Whole genome shotgun sequence of Actinoplanes nipponensis NBRC 14063.</title>
        <authorList>
            <person name="Komaki H."/>
            <person name="Tamura T."/>
        </authorList>
    </citation>
    <scope>NUCLEOTIDE SEQUENCE</scope>
    <source>
        <strain evidence="3">NBRC 14063</strain>
    </source>
</reference>
<dbReference type="GO" id="GO:0005975">
    <property type="term" value="P:carbohydrate metabolic process"/>
    <property type="evidence" value="ECO:0007669"/>
    <property type="project" value="InterPro"/>
</dbReference>
<dbReference type="AlphaFoldDB" id="A0A919JK50"/>
<sequence>MAGALVLAGSAAASASPARVPAPRATAVPRPTAPRPSPAPPAPAAVRPLRRPVHTLKDYRRVLPGRAFPADAVALTIDDGPHPVWTPKILRLLDRYHVPALFCMIGNQVLGHEAVARSVVRDGHQIANHTWSHPTRMGRRPHTLMRRELARAQEKIYDTTGYAPTLFRSPGGDWSPALLGAAAKARMVPLDWSDDPRDWTRPGVTAITHRLLAARPGQILLCHDGGGDRSQTYAALRTVIPALRARGYRFVALDQRHP</sequence>
<dbReference type="PROSITE" id="PS51677">
    <property type="entry name" value="NODB"/>
    <property type="match status" value="1"/>
</dbReference>
<dbReference type="InterPro" id="IPR050248">
    <property type="entry name" value="Polysacc_deacetylase_ArnD"/>
</dbReference>
<keyword evidence="4" id="KW-1185">Reference proteome</keyword>
<dbReference type="InterPro" id="IPR002509">
    <property type="entry name" value="NODB_dom"/>
</dbReference>
<protein>
    <submittedName>
        <fullName evidence="3">Chitooligosaccharide deacetylase</fullName>
    </submittedName>
</protein>
<feature type="compositionally biased region" description="Low complexity" evidence="1">
    <location>
        <begin position="1"/>
        <end position="30"/>
    </location>
</feature>
<dbReference type="EMBL" id="BOMQ01000052">
    <property type="protein sequence ID" value="GIE50815.1"/>
    <property type="molecule type" value="Genomic_DNA"/>
</dbReference>
<evidence type="ECO:0000313" key="3">
    <source>
        <dbReference type="EMBL" id="GIE50815.1"/>
    </source>
</evidence>
<dbReference type="Proteomes" id="UP000647172">
    <property type="component" value="Unassembled WGS sequence"/>
</dbReference>
<proteinExistence type="predicted"/>
<dbReference type="PANTHER" id="PTHR10587">
    <property type="entry name" value="GLYCOSYL TRANSFERASE-RELATED"/>
    <property type="match status" value="1"/>
</dbReference>
<dbReference type="CDD" id="cd10917">
    <property type="entry name" value="CE4_NodB_like_6s_7s"/>
    <property type="match status" value="1"/>
</dbReference>
<dbReference type="Gene3D" id="3.20.20.370">
    <property type="entry name" value="Glycoside hydrolase/deacetylase"/>
    <property type="match status" value="1"/>
</dbReference>
<dbReference type="PANTHER" id="PTHR10587:SF137">
    <property type="entry name" value="4-DEOXY-4-FORMAMIDO-L-ARABINOSE-PHOSPHOUNDECAPRENOL DEFORMYLASE ARND-RELATED"/>
    <property type="match status" value="1"/>
</dbReference>
<evidence type="ECO:0000313" key="4">
    <source>
        <dbReference type="Proteomes" id="UP000647172"/>
    </source>
</evidence>